<dbReference type="Pfam" id="PF02653">
    <property type="entry name" value="BPD_transp_2"/>
    <property type="match status" value="1"/>
</dbReference>
<accession>A0A381WF19</accession>
<proteinExistence type="predicted"/>
<sequence>MLALVLTALTGGIIFLAMGKDPATALYIYFVEPLTSSSGLSEVAVKAGPLVLIGIGLSFGFRAGIWNIGAEGQYIAGAIAGGGLAVFWYESTSAFLLPAMLLTGILGGMAWAAIPALLKTRFNANEILVSLMLVYVAELLLVHLVQGPWRNPMGWGFPGTRVFPDAAAMPLLFTGKRVHLGSVLTLAVPFIAWFLLARTRFGFRIKLFGSAPLAARHAGVKSNRIIWQSLLIGGGLAGLAGVIEAAGTIGQLMPDISPGYGFTAIIVAFLGRLHPIGVLLAGIAIAVTYIGGEGAQISAGLPKAVTGLFQGIILFYLLAFDLFTRYKIVLPSRQTAQQ</sequence>
<organism evidence="7">
    <name type="scientific">marine metagenome</name>
    <dbReference type="NCBI Taxonomy" id="408172"/>
    <lineage>
        <taxon>unclassified sequences</taxon>
        <taxon>metagenomes</taxon>
        <taxon>ecological metagenomes</taxon>
    </lineage>
</organism>
<feature type="transmembrane region" description="Helical" evidence="6">
    <location>
        <begin position="43"/>
        <end position="61"/>
    </location>
</feature>
<feature type="transmembrane region" description="Helical" evidence="6">
    <location>
        <begin position="178"/>
        <end position="196"/>
    </location>
</feature>
<gene>
    <name evidence="7" type="ORF">METZ01_LOCUS103906</name>
</gene>
<dbReference type="GO" id="GO:0022857">
    <property type="term" value="F:transmembrane transporter activity"/>
    <property type="evidence" value="ECO:0007669"/>
    <property type="project" value="InterPro"/>
</dbReference>
<keyword evidence="2" id="KW-1003">Cell membrane</keyword>
<dbReference type="PANTHER" id="PTHR47089">
    <property type="entry name" value="ABC TRANSPORTER, PERMEASE PROTEIN"/>
    <property type="match status" value="1"/>
</dbReference>
<evidence type="ECO:0000256" key="2">
    <source>
        <dbReference type="ARBA" id="ARBA00022475"/>
    </source>
</evidence>
<dbReference type="GO" id="GO:0005886">
    <property type="term" value="C:plasma membrane"/>
    <property type="evidence" value="ECO:0007669"/>
    <property type="project" value="UniProtKB-SubCell"/>
</dbReference>
<name>A0A381WF19_9ZZZZ</name>
<feature type="transmembrane region" description="Helical" evidence="6">
    <location>
        <begin position="95"/>
        <end position="118"/>
    </location>
</feature>
<evidence type="ECO:0000256" key="3">
    <source>
        <dbReference type="ARBA" id="ARBA00022692"/>
    </source>
</evidence>
<dbReference type="AlphaFoldDB" id="A0A381WF19"/>
<feature type="transmembrane region" description="Helical" evidence="6">
    <location>
        <begin position="304"/>
        <end position="323"/>
    </location>
</feature>
<evidence type="ECO:0000256" key="6">
    <source>
        <dbReference type="SAM" id="Phobius"/>
    </source>
</evidence>
<keyword evidence="3 6" id="KW-0812">Transmembrane</keyword>
<comment type="subcellular location">
    <subcellularLocation>
        <location evidence="1">Cell membrane</location>
        <topology evidence="1">Multi-pass membrane protein</topology>
    </subcellularLocation>
</comment>
<feature type="transmembrane region" description="Helical" evidence="6">
    <location>
        <begin position="225"/>
        <end position="247"/>
    </location>
</feature>
<feature type="transmembrane region" description="Helical" evidence="6">
    <location>
        <begin position="127"/>
        <end position="145"/>
    </location>
</feature>
<reference evidence="7" key="1">
    <citation type="submission" date="2018-05" db="EMBL/GenBank/DDBJ databases">
        <authorList>
            <person name="Lanie J.A."/>
            <person name="Ng W.-L."/>
            <person name="Kazmierczak K.M."/>
            <person name="Andrzejewski T.M."/>
            <person name="Davidsen T.M."/>
            <person name="Wayne K.J."/>
            <person name="Tettelin H."/>
            <person name="Glass J.I."/>
            <person name="Rusch D."/>
            <person name="Podicherti R."/>
            <person name="Tsui H.-C.T."/>
            <person name="Winkler M.E."/>
        </authorList>
    </citation>
    <scope>NUCLEOTIDE SEQUENCE</scope>
</reference>
<protein>
    <submittedName>
        <fullName evidence="7">Uncharacterized protein</fullName>
    </submittedName>
</protein>
<feature type="transmembrane region" description="Helical" evidence="6">
    <location>
        <begin position="73"/>
        <end position="89"/>
    </location>
</feature>
<evidence type="ECO:0000256" key="1">
    <source>
        <dbReference type="ARBA" id="ARBA00004651"/>
    </source>
</evidence>
<dbReference type="EMBL" id="UINC01011588">
    <property type="protein sequence ID" value="SVA51052.1"/>
    <property type="molecule type" value="Genomic_DNA"/>
</dbReference>
<dbReference type="PANTHER" id="PTHR47089:SF1">
    <property type="entry name" value="GUANOSINE ABC TRANSPORTER PERMEASE PROTEIN NUPP"/>
    <property type="match status" value="1"/>
</dbReference>
<evidence type="ECO:0000256" key="4">
    <source>
        <dbReference type="ARBA" id="ARBA00022989"/>
    </source>
</evidence>
<keyword evidence="5 6" id="KW-0472">Membrane</keyword>
<keyword evidence="4 6" id="KW-1133">Transmembrane helix</keyword>
<evidence type="ECO:0000313" key="7">
    <source>
        <dbReference type="EMBL" id="SVA51052.1"/>
    </source>
</evidence>
<feature type="transmembrane region" description="Helical" evidence="6">
    <location>
        <begin position="259"/>
        <end position="292"/>
    </location>
</feature>
<dbReference type="InterPro" id="IPR001851">
    <property type="entry name" value="ABC_transp_permease"/>
</dbReference>
<dbReference type="CDD" id="cd06580">
    <property type="entry name" value="TM_PBP1_transp_TpRbsC_like"/>
    <property type="match status" value="1"/>
</dbReference>
<evidence type="ECO:0000256" key="5">
    <source>
        <dbReference type="ARBA" id="ARBA00023136"/>
    </source>
</evidence>